<gene>
    <name evidence="2" type="ORF">ERS852481_00716</name>
    <name evidence="1" type="ORF">ERS852574_02444</name>
</gene>
<dbReference type="Proteomes" id="UP000095362">
    <property type="component" value="Unassembled WGS sequence"/>
</dbReference>
<evidence type="ECO:0000313" key="4">
    <source>
        <dbReference type="Proteomes" id="UP000095727"/>
    </source>
</evidence>
<sequence>MEKKPLIIRCSDGWIYGLFGYYEEAVEVAEQHVDGTEHTYIII</sequence>
<dbReference type="EMBL" id="CYZK01000003">
    <property type="protein sequence ID" value="CUN72738.1"/>
    <property type="molecule type" value="Genomic_DNA"/>
</dbReference>
<evidence type="ECO:0000313" key="3">
    <source>
        <dbReference type="Proteomes" id="UP000095362"/>
    </source>
</evidence>
<protein>
    <submittedName>
        <fullName evidence="1">Uncharacterized protein</fullName>
    </submittedName>
</protein>
<dbReference type="EMBL" id="CYXR01000019">
    <property type="protein sequence ID" value="CUN06070.1"/>
    <property type="molecule type" value="Genomic_DNA"/>
</dbReference>
<dbReference type="AlphaFoldDB" id="A0A173TUS3"/>
<evidence type="ECO:0000313" key="1">
    <source>
        <dbReference type="EMBL" id="CUN06070.1"/>
    </source>
</evidence>
<dbReference type="RefSeq" id="WP_271817323.1">
    <property type="nucleotide sequence ID" value="NZ_CYXR01000019.1"/>
</dbReference>
<accession>A0A173TUS3</accession>
<reference evidence="3 4" key="1">
    <citation type="submission" date="2015-09" db="EMBL/GenBank/DDBJ databases">
        <authorList>
            <consortium name="Pathogen Informatics"/>
        </authorList>
    </citation>
    <scope>NUCLEOTIDE SEQUENCE [LARGE SCALE GENOMIC DNA]</scope>
    <source>
        <strain evidence="2 3">2789STDY5834866</strain>
        <strain evidence="1 4">2789STDY5834962</strain>
    </source>
</reference>
<dbReference type="Proteomes" id="UP000095727">
    <property type="component" value="Unassembled WGS sequence"/>
</dbReference>
<organism evidence="1 4">
    <name type="scientific">Coprococcus comes</name>
    <dbReference type="NCBI Taxonomy" id="410072"/>
    <lineage>
        <taxon>Bacteria</taxon>
        <taxon>Bacillati</taxon>
        <taxon>Bacillota</taxon>
        <taxon>Clostridia</taxon>
        <taxon>Lachnospirales</taxon>
        <taxon>Lachnospiraceae</taxon>
        <taxon>Coprococcus</taxon>
    </lineage>
</organism>
<proteinExistence type="predicted"/>
<name>A0A173TUS3_9FIRM</name>
<evidence type="ECO:0000313" key="2">
    <source>
        <dbReference type="EMBL" id="CUN72738.1"/>
    </source>
</evidence>